<protein>
    <submittedName>
        <fullName evidence="2">Uncharacterized protein</fullName>
    </submittedName>
</protein>
<gene>
    <name evidence="2" type="ORF">SAMN05216217_1461</name>
</gene>
<reference evidence="3" key="1">
    <citation type="submission" date="2016-10" db="EMBL/GenBank/DDBJ databases">
        <authorList>
            <person name="Varghese N."/>
            <person name="Submissions S."/>
        </authorList>
    </citation>
    <scope>NUCLEOTIDE SEQUENCE [LARGE SCALE GENOMIC DNA]</scope>
    <source>
        <strain evidence="3">DSM 24213</strain>
    </source>
</reference>
<accession>A0A1I4UUS4</accession>
<proteinExistence type="predicted"/>
<name>A0A1I4UUS4_9GAMM</name>
<feature type="chain" id="PRO_5017411685" evidence="1">
    <location>
        <begin position="23"/>
        <end position="182"/>
    </location>
</feature>
<evidence type="ECO:0000256" key="1">
    <source>
        <dbReference type="SAM" id="SignalP"/>
    </source>
</evidence>
<organism evidence="2 3">
    <name type="scientific">Halopseudomonas yangmingensis</name>
    <dbReference type="NCBI Taxonomy" id="1720063"/>
    <lineage>
        <taxon>Bacteria</taxon>
        <taxon>Pseudomonadati</taxon>
        <taxon>Pseudomonadota</taxon>
        <taxon>Gammaproteobacteria</taxon>
        <taxon>Pseudomonadales</taxon>
        <taxon>Pseudomonadaceae</taxon>
        <taxon>Halopseudomonas</taxon>
    </lineage>
</organism>
<keyword evidence="1" id="KW-0732">Signal</keyword>
<dbReference type="RefSeq" id="WP_143069634.1">
    <property type="nucleotide sequence ID" value="NZ_FOUI01000046.1"/>
</dbReference>
<keyword evidence="3" id="KW-1185">Reference proteome</keyword>
<dbReference type="Proteomes" id="UP000243629">
    <property type="component" value="Unassembled WGS sequence"/>
</dbReference>
<dbReference type="AlphaFoldDB" id="A0A1I4UUS4"/>
<sequence length="182" mass="20636">MRKKIFKILCLCSCFISAGSFSDEKCDPYTFPGKCVGQHISVLDGLDFEPDPAPNAHYDVISTSPHSNPIGLHVMAYIKNERICVIRYSRSTAVHSISHNDFDRIKDEIVSYYKNSAWVERSDSSSYGYLKTYNDGEIRINITRHHVNFTDLSGCGGQDNPCPRESLINSDWHGSSANRRYF</sequence>
<evidence type="ECO:0000313" key="2">
    <source>
        <dbReference type="EMBL" id="SFM92722.1"/>
    </source>
</evidence>
<dbReference type="EMBL" id="FOUI01000046">
    <property type="protein sequence ID" value="SFM92722.1"/>
    <property type="molecule type" value="Genomic_DNA"/>
</dbReference>
<feature type="signal peptide" evidence="1">
    <location>
        <begin position="1"/>
        <end position="22"/>
    </location>
</feature>
<evidence type="ECO:0000313" key="3">
    <source>
        <dbReference type="Proteomes" id="UP000243629"/>
    </source>
</evidence>